<evidence type="ECO:0000259" key="1">
    <source>
        <dbReference type="SMART" id="SM00327"/>
    </source>
</evidence>
<reference evidence="2 3" key="1">
    <citation type="submission" date="2019-03" db="EMBL/GenBank/DDBJ databases">
        <title>Genomic Encyclopedia of Type Strains, Phase IV (KMG-IV): sequencing the most valuable type-strain genomes for metagenomic binning, comparative biology and taxonomic classification.</title>
        <authorList>
            <person name="Goeker M."/>
        </authorList>
    </citation>
    <scope>NUCLEOTIDE SEQUENCE [LARGE SCALE GENOMIC DNA]</scope>
    <source>
        <strain evidence="2 3">DSM 1837</strain>
    </source>
</reference>
<sequence>MNTDTVSTVDAPSPITEEERLRRWRLVLGGQAEGSCGKLSGQMAEIDQALAALYDADDKGGLGKSTERKGGRGSSAPSVARWLGDIRKYFPTQVVQVMQRDALERLDLRSLLLEPEMLESTHADVHLVANLIALSGVIPASTKETARMVVRKVVNELLKKLEEPMRSAVTGALDRSQRNRRPRHSEIDWNRTIRANLRHWQEEYRTIVPQQLIGYGRKARSPQREVVLCIDQSGSMAASVVYSSIFGAVMASLPAVATKMVVFDTAIVDLTDQLDDPVELLFGVQLGGGTDINGAVGYCQSIIREPRNTILVLISDLYEGGVEANLLRRAAALVESGVQFITLLALSDEGAPSYDRALAAKLAALGVPSFACTPDAFPGLMAAAIRKEDINAWAAGQGLVATAKGGC</sequence>
<accession>A0A4R2NFB5</accession>
<dbReference type="SMART" id="SM00327">
    <property type="entry name" value="VWA"/>
    <property type="match status" value="1"/>
</dbReference>
<dbReference type="InterPro" id="IPR002035">
    <property type="entry name" value="VWF_A"/>
</dbReference>
<gene>
    <name evidence="2" type="ORF">EV674_10398</name>
</gene>
<dbReference type="InterPro" id="IPR050458">
    <property type="entry name" value="LolB"/>
</dbReference>
<evidence type="ECO:0000313" key="2">
    <source>
        <dbReference type="EMBL" id="TCP19868.1"/>
    </source>
</evidence>
<dbReference type="OrthoDB" id="9789979at2"/>
<dbReference type="Pfam" id="PF05762">
    <property type="entry name" value="VWA_CoxE"/>
    <property type="match status" value="1"/>
</dbReference>
<dbReference type="InterPro" id="IPR008912">
    <property type="entry name" value="Uncharacterised_CoxE"/>
</dbReference>
<evidence type="ECO:0000313" key="3">
    <source>
        <dbReference type="Proteomes" id="UP000295182"/>
    </source>
</evidence>
<dbReference type="RefSeq" id="WP_119012893.1">
    <property type="nucleotide sequence ID" value="NZ_QXNC01000010.1"/>
</dbReference>
<dbReference type="AlphaFoldDB" id="A0A4R2NFB5"/>
<comment type="caution">
    <text evidence="2">The sequence shown here is derived from an EMBL/GenBank/DDBJ whole genome shotgun (WGS) entry which is preliminary data.</text>
</comment>
<dbReference type="Proteomes" id="UP000295182">
    <property type="component" value="Unassembled WGS sequence"/>
</dbReference>
<keyword evidence="3" id="KW-1185">Reference proteome</keyword>
<dbReference type="PANTHER" id="PTHR30634:SF16">
    <property type="entry name" value="OUTER-MEMBRANE LIPOPROTEIN LOLB"/>
    <property type="match status" value="1"/>
</dbReference>
<proteinExistence type="predicted"/>
<dbReference type="PANTHER" id="PTHR30634">
    <property type="entry name" value="OUTER MEMBRANE LOLAB LIPOPROTEIN INSERTION APPARATUS"/>
    <property type="match status" value="1"/>
</dbReference>
<name>A0A4R2NFB5_9BURK</name>
<dbReference type="EMBL" id="SLXH01000003">
    <property type="protein sequence ID" value="TCP19868.1"/>
    <property type="molecule type" value="Genomic_DNA"/>
</dbReference>
<feature type="domain" description="VWFA" evidence="1">
    <location>
        <begin position="223"/>
        <end position="382"/>
    </location>
</feature>
<protein>
    <submittedName>
        <fullName evidence="2">VWA domain containing CoxE-like protein</fullName>
    </submittedName>
</protein>
<organism evidence="2 3">
    <name type="scientific">Simplicispira metamorpha</name>
    <dbReference type="NCBI Taxonomy" id="80881"/>
    <lineage>
        <taxon>Bacteria</taxon>
        <taxon>Pseudomonadati</taxon>
        <taxon>Pseudomonadota</taxon>
        <taxon>Betaproteobacteria</taxon>
        <taxon>Burkholderiales</taxon>
        <taxon>Comamonadaceae</taxon>
        <taxon>Simplicispira</taxon>
    </lineage>
</organism>
<dbReference type="SUPFAM" id="SSF53300">
    <property type="entry name" value="vWA-like"/>
    <property type="match status" value="1"/>
</dbReference>
<dbReference type="InterPro" id="IPR036465">
    <property type="entry name" value="vWFA_dom_sf"/>
</dbReference>
<dbReference type="CDD" id="cd01462">
    <property type="entry name" value="VWA_YIEM_type"/>
    <property type="match status" value="1"/>
</dbReference>
<dbReference type="Gene3D" id="3.40.50.410">
    <property type="entry name" value="von Willebrand factor, type A domain"/>
    <property type="match status" value="1"/>
</dbReference>